<dbReference type="PROSITE" id="PS50977">
    <property type="entry name" value="HTH_TETR_2"/>
    <property type="match status" value="1"/>
</dbReference>
<name>A0A7W7SL01_9ACTN</name>
<evidence type="ECO:0000313" key="6">
    <source>
        <dbReference type="EMBL" id="MBB4956649.1"/>
    </source>
</evidence>
<evidence type="ECO:0000313" key="7">
    <source>
        <dbReference type="Proteomes" id="UP000578819"/>
    </source>
</evidence>
<evidence type="ECO:0000256" key="1">
    <source>
        <dbReference type="ARBA" id="ARBA00023015"/>
    </source>
</evidence>
<dbReference type="Gene3D" id="1.10.357.10">
    <property type="entry name" value="Tetracycline Repressor, domain 2"/>
    <property type="match status" value="1"/>
</dbReference>
<dbReference type="Proteomes" id="UP000578819">
    <property type="component" value="Unassembled WGS sequence"/>
</dbReference>
<dbReference type="GO" id="GO:0003700">
    <property type="term" value="F:DNA-binding transcription factor activity"/>
    <property type="evidence" value="ECO:0007669"/>
    <property type="project" value="TreeGrafter"/>
</dbReference>
<feature type="DNA-binding region" description="H-T-H motif" evidence="4">
    <location>
        <begin position="36"/>
        <end position="55"/>
    </location>
</feature>
<dbReference type="InterPro" id="IPR050109">
    <property type="entry name" value="HTH-type_TetR-like_transc_reg"/>
</dbReference>
<dbReference type="Pfam" id="PF00440">
    <property type="entry name" value="TetR_N"/>
    <property type="match status" value="1"/>
</dbReference>
<comment type="caution">
    <text evidence="6">The sequence shown here is derived from an EMBL/GenBank/DDBJ whole genome shotgun (WGS) entry which is preliminary data.</text>
</comment>
<dbReference type="PANTHER" id="PTHR30055:SF234">
    <property type="entry name" value="HTH-TYPE TRANSCRIPTIONAL REGULATOR BETI"/>
    <property type="match status" value="1"/>
</dbReference>
<evidence type="ECO:0000259" key="5">
    <source>
        <dbReference type="PROSITE" id="PS50977"/>
    </source>
</evidence>
<keyword evidence="3" id="KW-0804">Transcription</keyword>
<gene>
    <name evidence="6" type="ORF">FHR38_000382</name>
</gene>
<feature type="domain" description="HTH tetR-type" evidence="5">
    <location>
        <begin position="13"/>
        <end position="73"/>
    </location>
</feature>
<organism evidence="6 7">
    <name type="scientific">Micromonospora polyrhachis</name>
    <dbReference type="NCBI Taxonomy" id="1282883"/>
    <lineage>
        <taxon>Bacteria</taxon>
        <taxon>Bacillati</taxon>
        <taxon>Actinomycetota</taxon>
        <taxon>Actinomycetes</taxon>
        <taxon>Micromonosporales</taxon>
        <taxon>Micromonosporaceae</taxon>
        <taxon>Micromonospora</taxon>
    </lineage>
</organism>
<reference evidence="6 7" key="1">
    <citation type="submission" date="2020-08" db="EMBL/GenBank/DDBJ databases">
        <title>Sequencing the genomes of 1000 actinobacteria strains.</title>
        <authorList>
            <person name="Klenk H.-P."/>
        </authorList>
    </citation>
    <scope>NUCLEOTIDE SEQUENCE [LARGE SCALE GENOMIC DNA]</scope>
    <source>
        <strain evidence="6 7">DSM 45886</strain>
    </source>
</reference>
<dbReference type="EMBL" id="JACHJW010000001">
    <property type="protein sequence ID" value="MBB4956649.1"/>
    <property type="molecule type" value="Genomic_DNA"/>
</dbReference>
<evidence type="ECO:0000256" key="4">
    <source>
        <dbReference type="PROSITE-ProRule" id="PRU00335"/>
    </source>
</evidence>
<dbReference type="InterPro" id="IPR023772">
    <property type="entry name" value="DNA-bd_HTH_TetR-type_CS"/>
</dbReference>
<dbReference type="InterPro" id="IPR009057">
    <property type="entry name" value="Homeodomain-like_sf"/>
</dbReference>
<dbReference type="AlphaFoldDB" id="A0A7W7SL01"/>
<dbReference type="Gene3D" id="1.10.10.60">
    <property type="entry name" value="Homeodomain-like"/>
    <property type="match status" value="1"/>
</dbReference>
<dbReference type="PANTHER" id="PTHR30055">
    <property type="entry name" value="HTH-TYPE TRANSCRIPTIONAL REGULATOR RUTR"/>
    <property type="match status" value="1"/>
</dbReference>
<evidence type="ECO:0000256" key="3">
    <source>
        <dbReference type="ARBA" id="ARBA00023163"/>
    </source>
</evidence>
<evidence type="ECO:0000256" key="2">
    <source>
        <dbReference type="ARBA" id="ARBA00023125"/>
    </source>
</evidence>
<dbReference type="RefSeq" id="WP_184532212.1">
    <property type="nucleotide sequence ID" value="NZ_JACHJW010000001.1"/>
</dbReference>
<sequence length="209" mass="22918">MQTPAGLRERKRERTHQAISAAAISLFLTRGFDRVSVAEVAAAAEVSKPTLFKYFETKEDLVLHRIADHRGEAARVVRGREAGVTPLVALHRHFRDGLDRRDPVTGLNDDPEVLAFHRMVFATPGLVTRIGQHAEQDEFVLAEALVEAGLTDLVARLMAGQVVSGQRILARRNWHWLADGRSAADVHPQAVRDADQAFALLHAGLSSAG</sequence>
<dbReference type="SUPFAM" id="SSF46689">
    <property type="entry name" value="Homeodomain-like"/>
    <property type="match status" value="1"/>
</dbReference>
<dbReference type="PRINTS" id="PR00455">
    <property type="entry name" value="HTHTETR"/>
</dbReference>
<keyword evidence="7" id="KW-1185">Reference proteome</keyword>
<keyword evidence="2 4" id="KW-0238">DNA-binding</keyword>
<dbReference type="GO" id="GO:0000976">
    <property type="term" value="F:transcription cis-regulatory region binding"/>
    <property type="evidence" value="ECO:0007669"/>
    <property type="project" value="TreeGrafter"/>
</dbReference>
<dbReference type="InterPro" id="IPR001647">
    <property type="entry name" value="HTH_TetR"/>
</dbReference>
<protein>
    <submittedName>
        <fullName evidence="6">AcrR family transcriptional regulator</fullName>
    </submittedName>
</protein>
<accession>A0A7W7SL01</accession>
<keyword evidence="1" id="KW-0805">Transcription regulation</keyword>
<dbReference type="PROSITE" id="PS01081">
    <property type="entry name" value="HTH_TETR_1"/>
    <property type="match status" value="1"/>
</dbReference>
<proteinExistence type="predicted"/>